<dbReference type="PRINTS" id="PR00344">
    <property type="entry name" value="BCTRLSENSOR"/>
</dbReference>
<evidence type="ECO:0000256" key="11">
    <source>
        <dbReference type="ARBA" id="ARBA00023136"/>
    </source>
</evidence>
<name>A0AA97I4N2_9EURY</name>
<keyword evidence="15" id="KW-1185">Reference proteome</keyword>
<gene>
    <name evidence="14" type="ORF">F1737_08235</name>
</gene>
<accession>A0AA97I4N2</accession>
<protein>
    <recommendedName>
        <fullName evidence="3">histidine kinase</fullName>
        <ecNumber evidence="3">2.7.13.3</ecNumber>
    </recommendedName>
</protein>
<dbReference type="InterPro" id="IPR004358">
    <property type="entry name" value="Sig_transdc_His_kin-like_C"/>
</dbReference>
<dbReference type="NCBIfam" id="TIGR00229">
    <property type="entry name" value="sensory_box"/>
    <property type="match status" value="1"/>
</dbReference>
<sequence length="378" mass="42356">MNLEAFNGACNMEELFEVTRYFPEGVCVFDKEYRVVFWNKILEEWTGLELSEIKGRQLTDLYPHLREIIFCERVDDVLAGGPPVIFSSQLHESIIPAFLPGGEPRIQTSTVIGHETGEGIFGVMVIEDVTELKKEVLAYRRMKDRAILALNERIKAEEAVVSANEEANLYLDIMSHDIANINMLVMGYSILMEDTDGETVKDYAKKITIAAQRSSEIIKSVSTIRKVRHTASSFARLSLDDQINKAVLQYPQADIEYEMSGLYVYADELLTEVFVNIIGNSLKYSGSDSKIKIVACKSEGEVFVSVEDNGPGVSDAEKEEVLQRFKRGSGEWKPGSGLGLYIVKMLVERYAGELVLEDVTPGLEKPGLRIRFTLKDAS</sequence>
<dbReference type="PANTHER" id="PTHR42878:SF7">
    <property type="entry name" value="SENSOR HISTIDINE KINASE GLRK"/>
    <property type="match status" value="1"/>
</dbReference>
<dbReference type="CDD" id="cd00130">
    <property type="entry name" value="PAS"/>
    <property type="match status" value="1"/>
</dbReference>
<dbReference type="EC" id="2.7.13.3" evidence="3"/>
<dbReference type="GO" id="GO:0016020">
    <property type="term" value="C:membrane"/>
    <property type="evidence" value="ECO:0007669"/>
    <property type="project" value="UniProtKB-SubCell"/>
</dbReference>
<dbReference type="Proteomes" id="UP001301797">
    <property type="component" value="Chromosome"/>
</dbReference>
<dbReference type="SUPFAM" id="SSF55874">
    <property type="entry name" value="ATPase domain of HSP90 chaperone/DNA topoisomerase II/histidine kinase"/>
    <property type="match status" value="1"/>
</dbReference>
<dbReference type="EMBL" id="CP043875">
    <property type="protein sequence ID" value="WOF16679.1"/>
    <property type="molecule type" value="Genomic_DNA"/>
</dbReference>
<keyword evidence="6" id="KW-0547">Nucleotide-binding</keyword>
<dbReference type="GO" id="GO:0000156">
    <property type="term" value="F:phosphorelay response regulator activity"/>
    <property type="evidence" value="ECO:0007669"/>
    <property type="project" value="TreeGrafter"/>
</dbReference>
<evidence type="ECO:0000256" key="4">
    <source>
        <dbReference type="ARBA" id="ARBA00022679"/>
    </source>
</evidence>
<dbReference type="KEGG" id="mefw:F1737_08235"/>
<keyword evidence="4" id="KW-0808">Transferase</keyword>
<dbReference type="InterPro" id="IPR005467">
    <property type="entry name" value="His_kinase_dom"/>
</dbReference>
<dbReference type="Pfam" id="PF08448">
    <property type="entry name" value="PAS_4"/>
    <property type="match status" value="1"/>
</dbReference>
<reference evidence="14 15" key="1">
    <citation type="submission" date="2019-09" db="EMBL/GenBank/DDBJ databases">
        <title>The complete genome of Methanoplanus sp. FWC-SCC4.</title>
        <authorList>
            <person name="Chen S.-C."/>
            <person name="Zhou Y.-Z."/>
            <person name="Lai M.-C."/>
        </authorList>
    </citation>
    <scope>NUCLEOTIDE SEQUENCE [LARGE SCALE GENOMIC DNA]</scope>
    <source>
        <strain evidence="14 15">FWC-SCC4</strain>
    </source>
</reference>
<dbReference type="InterPro" id="IPR050351">
    <property type="entry name" value="BphY/WalK/GraS-like"/>
</dbReference>
<dbReference type="Gene3D" id="3.30.565.10">
    <property type="entry name" value="Histidine kinase-like ATPase, C-terminal domain"/>
    <property type="match status" value="1"/>
</dbReference>
<keyword evidence="10" id="KW-0902">Two-component regulatory system</keyword>
<dbReference type="GO" id="GO:0007234">
    <property type="term" value="P:osmosensory signaling via phosphorelay pathway"/>
    <property type="evidence" value="ECO:0007669"/>
    <property type="project" value="TreeGrafter"/>
</dbReference>
<evidence type="ECO:0000256" key="10">
    <source>
        <dbReference type="ARBA" id="ARBA00023012"/>
    </source>
</evidence>
<dbReference type="RefSeq" id="WP_317136103.1">
    <property type="nucleotide sequence ID" value="NZ_CP043875.1"/>
</dbReference>
<evidence type="ECO:0000256" key="6">
    <source>
        <dbReference type="ARBA" id="ARBA00022741"/>
    </source>
</evidence>
<feature type="domain" description="PAS" evidence="13">
    <location>
        <begin position="11"/>
        <end position="81"/>
    </location>
</feature>
<dbReference type="InterPro" id="IPR036890">
    <property type="entry name" value="HATPase_C_sf"/>
</dbReference>
<dbReference type="GeneID" id="85230144"/>
<evidence type="ECO:0000256" key="9">
    <source>
        <dbReference type="ARBA" id="ARBA00022989"/>
    </source>
</evidence>
<dbReference type="InterPro" id="IPR013656">
    <property type="entry name" value="PAS_4"/>
</dbReference>
<dbReference type="Gene3D" id="3.30.450.20">
    <property type="entry name" value="PAS domain"/>
    <property type="match status" value="1"/>
</dbReference>
<dbReference type="SMART" id="SM00387">
    <property type="entry name" value="HATPase_c"/>
    <property type="match status" value="1"/>
</dbReference>
<evidence type="ECO:0000313" key="14">
    <source>
        <dbReference type="EMBL" id="WOF16679.1"/>
    </source>
</evidence>
<dbReference type="AlphaFoldDB" id="A0AA97I4N2"/>
<keyword evidence="8" id="KW-0067">ATP-binding</keyword>
<evidence type="ECO:0000256" key="7">
    <source>
        <dbReference type="ARBA" id="ARBA00022777"/>
    </source>
</evidence>
<dbReference type="Pfam" id="PF02518">
    <property type="entry name" value="HATPase_c"/>
    <property type="match status" value="1"/>
</dbReference>
<keyword evidence="5" id="KW-0812">Transmembrane</keyword>
<dbReference type="SUPFAM" id="SSF55785">
    <property type="entry name" value="PYP-like sensor domain (PAS domain)"/>
    <property type="match status" value="1"/>
</dbReference>
<dbReference type="GO" id="GO:0030295">
    <property type="term" value="F:protein kinase activator activity"/>
    <property type="evidence" value="ECO:0007669"/>
    <property type="project" value="TreeGrafter"/>
</dbReference>
<dbReference type="SMART" id="SM00091">
    <property type="entry name" value="PAS"/>
    <property type="match status" value="1"/>
</dbReference>
<evidence type="ECO:0000256" key="1">
    <source>
        <dbReference type="ARBA" id="ARBA00000085"/>
    </source>
</evidence>
<organism evidence="14 15">
    <name type="scientific">Methanochimaera problematica</name>
    <dbReference type="NCBI Taxonomy" id="2609417"/>
    <lineage>
        <taxon>Archaea</taxon>
        <taxon>Methanobacteriati</taxon>
        <taxon>Methanobacteriota</taxon>
        <taxon>Stenosarchaea group</taxon>
        <taxon>Methanomicrobia</taxon>
        <taxon>Methanomicrobiales</taxon>
        <taxon>Methanomicrobiaceae</taxon>
        <taxon>Methanochimaera</taxon>
    </lineage>
</organism>
<evidence type="ECO:0000313" key="15">
    <source>
        <dbReference type="Proteomes" id="UP001301797"/>
    </source>
</evidence>
<evidence type="ECO:0000259" key="12">
    <source>
        <dbReference type="PROSITE" id="PS50109"/>
    </source>
</evidence>
<feature type="domain" description="Histidine kinase" evidence="12">
    <location>
        <begin position="173"/>
        <end position="378"/>
    </location>
</feature>
<keyword evidence="9" id="KW-1133">Transmembrane helix</keyword>
<dbReference type="InterPro" id="IPR003594">
    <property type="entry name" value="HATPase_dom"/>
</dbReference>
<evidence type="ECO:0000256" key="2">
    <source>
        <dbReference type="ARBA" id="ARBA00004141"/>
    </source>
</evidence>
<keyword evidence="11" id="KW-0472">Membrane</keyword>
<dbReference type="InterPro" id="IPR035965">
    <property type="entry name" value="PAS-like_dom_sf"/>
</dbReference>
<dbReference type="PROSITE" id="PS50112">
    <property type="entry name" value="PAS"/>
    <property type="match status" value="1"/>
</dbReference>
<comment type="catalytic activity">
    <reaction evidence="1">
        <text>ATP + protein L-histidine = ADP + protein N-phospho-L-histidine.</text>
        <dbReference type="EC" id="2.7.13.3"/>
    </reaction>
</comment>
<dbReference type="PANTHER" id="PTHR42878">
    <property type="entry name" value="TWO-COMPONENT HISTIDINE KINASE"/>
    <property type="match status" value="1"/>
</dbReference>
<dbReference type="InterPro" id="IPR000014">
    <property type="entry name" value="PAS"/>
</dbReference>
<dbReference type="GO" id="GO:0004673">
    <property type="term" value="F:protein histidine kinase activity"/>
    <property type="evidence" value="ECO:0007669"/>
    <property type="project" value="UniProtKB-EC"/>
</dbReference>
<evidence type="ECO:0000259" key="13">
    <source>
        <dbReference type="PROSITE" id="PS50112"/>
    </source>
</evidence>
<evidence type="ECO:0000256" key="3">
    <source>
        <dbReference type="ARBA" id="ARBA00012438"/>
    </source>
</evidence>
<dbReference type="PROSITE" id="PS50109">
    <property type="entry name" value="HIS_KIN"/>
    <property type="match status" value="1"/>
</dbReference>
<keyword evidence="7" id="KW-0418">Kinase</keyword>
<evidence type="ECO:0000256" key="5">
    <source>
        <dbReference type="ARBA" id="ARBA00022692"/>
    </source>
</evidence>
<proteinExistence type="predicted"/>
<comment type="subcellular location">
    <subcellularLocation>
        <location evidence="2">Membrane</location>
        <topology evidence="2">Multi-pass membrane protein</topology>
    </subcellularLocation>
</comment>
<evidence type="ECO:0000256" key="8">
    <source>
        <dbReference type="ARBA" id="ARBA00022840"/>
    </source>
</evidence>
<dbReference type="GO" id="GO:0005524">
    <property type="term" value="F:ATP binding"/>
    <property type="evidence" value="ECO:0007669"/>
    <property type="project" value="UniProtKB-KW"/>
</dbReference>